<proteinExistence type="predicted"/>
<dbReference type="Pfam" id="PF04717">
    <property type="entry name" value="Phage_base_V"/>
    <property type="match status" value="1"/>
</dbReference>
<protein>
    <recommendedName>
        <fullName evidence="1">Gp5/Type VI secretion system Vgr protein OB-fold domain-containing protein</fullName>
    </recommendedName>
</protein>
<dbReference type="Proteomes" id="UP000320679">
    <property type="component" value="Unassembled WGS sequence"/>
</dbReference>
<feature type="domain" description="Gp5/Type VI secretion system Vgr protein OB-fold" evidence="1">
    <location>
        <begin position="21"/>
        <end position="97"/>
    </location>
</feature>
<dbReference type="Gene3D" id="2.40.50.230">
    <property type="entry name" value="Gp5 N-terminal domain"/>
    <property type="match status" value="1"/>
</dbReference>
<gene>
    <name evidence="2" type="ORF">E3J59_02730</name>
</gene>
<sequence>MIEKTLSQLIEKIENRYYGKYKGIVIDNDDPEKLGRLRVKIPSVLGENVVSGWSMPCVPYGGANDQGFFFIPEKDAGVWIEFEEGDLEFPIWVGTFWTKPGGATEVPKPGDIQSPPSRKIIRTVKENSIELEDKDNEEAIIITEKTNGNKITMNSNGIIVEDGNSNKIELTSSGVTITSSKIKIGQSALDASGQLVLGTTLSQLLSTFLVQLNTHIHTGNMGAPTSPPMVPMQLDISSALSKHLVEK</sequence>
<evidence type="ECO:0000259" key="1">
    <source>
        <dbReference type="Pfam" id="PF04717"/>
    </source>
</evidence>
<evidence type="ECO:0000313" key="3">
    <source>
        <dbReference type="Proteomes" id="UP000320679"/>
    </source>
</evidence>
<reference evidence="2 3" key="1">
    <citation type="submission" date="2019-03" db="EMBL/GenBank/DDBJ databases">
        <title>Metabolic potential of uncultured bacteria and archaea associated with petroleum seepage in deep-sea sediments.</title>
        <authorList>
            <person name="Dong X."/>
            <person name="Hubert C."/>
        </authorList>
    </citation>
    <scope>NUCLEOTIDE SEQUENCE [LARGE SCALE GENOMIC DNA]</scope>
    <source>
        <strain evidence="2">E29_bin78</strain>
    </source>
</reference>
<comment type="caution">
    <text evidence="2">The sequence shown here is derived from an EMBL/GenBank/DDBJ whole genome shotgun (WGS) entry which is preliminary data.</text>
</comment>
<dbReference type="SUPFAM" id="SSF69255">
    <property type="entry name" value="gp5 N-terminal domain-like"/>
    <property type="match status" value="1"/>
</dbReference>
<dbReference type="EMBL" id="SOJK01000114">
    <property type="protein sequence ID" value="TET46792.1"/>
    <property type="molecule type" value="Genomic_DNA"/>
</dbReference>
<dbReference type="AlphaFoldDB" id="A0A523UW67"/>
<accession>A0A523UW67</accession>
<dbReference type="InterPro" id="IPR037026">
    <property type="entry name" value="Vgr_OB-fold_dom_sf"/>
</dbReference>
<name>A0A523UW67_UNCAE</name>
<dbReference type="InterPro" id="IPR006531">
    <property type="entry name" value="Gp5/Vgr_OB"/>
</dbReference>
<evidence type="ECO:0000313" key="2">
    <source>
        <dbReference type="EMBL" id="TET46792.1"/>
    </source>
</evidence>
<organism evidence="2 3">
    <name type="scientific">Aerophobetes bacterium</name>
    <dbReference type="NCBI Taxonomy" id="2030807"/>
    <lineage>
        <taxon>Bacteria</taxon>
        <taxon>Candidatus Aerophobota</taxon>
    </lineage>
</organism>